<evidence type="ECO:0000259" key="1">
    <source>
        <dbReference type="Pfam" id="PF00144"/>
    </source>
</evidence>
<comment type="caution">
    <text evidence="2">The sequence shown here is derived from an EMBL/GenBank/DDBJ whole genome shotgun (WGS) entry which is preliminary data.</text>
</comment>
<dbReference type="InterPro" id="IPR012338">
    <property type="entry name" value="Beta-lactam/transpept-like"/>
</dbReference>
<dbReference type="InterPro" id="IPR001466">
    <property type="entry name" value="Beta-lactam-related"/>
</dbReference>
<proteinExistence type="predicted"/>
<organism evidence="2 3">
    <name type="scientific">Cutibacterium modestum HL044PA1</name>
    <dbReference type="NCBI Taxonomy" id="765109"/>
    <lineage>
        <taxon>Bacteria</taxon>
        <taxon>Bacillati</taxon>
        <taxon>Actinomycetota</taxon>
        <taxon>Actinomycetes</taxon>
        <taxon>Propionibacteriales</taxon>
        <taxon>Propionibacteriaceae</taxon>
        <taxon>Cutibacterium</taxon>
        <taxon>Cutibacterium modestum</taxon>
    </lineage>
</organism>
<protein>
    <recommendedName>
        <fullName evidence="1">Beta-lactamase-related domain-containing protein</fullName>
    </recommendedName>
</protein>
<dbReference type="EMBL" id="ADZU01000033">
    <property type="protein sequence ID" value="EFS91816.1"/>
    <property type="molecule type" value="Genomic_DNA"/>
</dbReference>
<sequence length="75" mass="8444">MMSRDEFETLLTEPFLTNFASGTRYAYSNLSYTLLRHVVELTTGQSFLNVATANMLRRVGMTESYLDVAQVPEGS</sequence>
<dbReference type="Gene3D" id="3.40.710.10">
    <property type="entry name" value="DD-peptidase/beta-lactamase superfamily"/>
    <property type="match status" value="1"/>
</dbReference>
<reference evidence="2" key="1">
    <citation type="submission" date="2010-08" db="EMBL/GenBank/DDBJ databases">
        <authorList>
            <person name="Weinstock G."/>
            <person name="Sodergren E."/>
            <person name="Clifton S."/>
            <person name="Fulton L."/>
            <person name="Fulton B."/>
            <person name="Courtney L."/>
            <person name="Fronick C."/>
            <person name="Harrison M."/>
            <person name="Strong C."/>
            <person name="Farmer C."/>
            <person name="Delahaunty K."/>
            <person name="Markovic C."/>
            <person name="Hall O."/>
            <person name="Minx P."/>
            <person name="Tomlinson C."/>
            <person name="Mitreva M."/>
            <person name="Hou S."/>
            <person name="Chen J."/>
            <person name="Wollam A."/>
            <person name="Pepin K.H."/>
            <person name="Johnson M."/>
            <person name="Bhonagiri V."/>
            <person name="Zhang X."/>
            <person name="Suruliraj S."/>
            <person name="Warren W."/>
            <person name="Chinwalla A."/>
            <person name="Mardis E.R."/>
            <person name="Wilson R.K."/>
        </authorList>
    </citation>
    <scope>NUCLEOTIDE SEQUENCE [LARGE SCALE GENOMIC DNA]</scope>
    <source>
        <strain evidence="2">HL044PA1</strain>
    </source>
</reference>
<feature type="domain" description="Beta-lactamase-related" evidence="1">
    <location>
        <begin position="19"/>
        <end position="70"/>
    </location>
</feature>
<accession>A0ABN0C3X1</accession>
<evidence type="ECO:0000313" key="2">
    <source>
        <dbReference type="EMBL" id="EFS91816.1"/>
    </source>
</evidence>
<dbReference type="SUPFAM" id="SSF56601">
    <property type="entry name" value="beta-lactamase/transpeptidase-like"/>
    <property type="match status" value="1"/>
</dbReference>
<dbReference type="Pfam" id="PF00144">
    <property type="entry name" value="Beta-lactamase"/>
    <property type="match status" value="1"/>
</dbReference>
<evidence type="ECO:0000313" key="3">
    <source>
        <dbReference type="Proteomes" id="UP000003179"/>
    </source>
</evidence>
<name>A0ABN0C3X1_9ACTN</name>
<dbReference type="RefSeq" id="WP_002527535.1">
    <property type="nucleotide sequence ID" value="NZ_GL383187.1"/>
</dbReference>
<gene>
    <name evidence="2" type="ORF">HMPREF9607_01977</name>
</gene>
<keyword evidence="3" id="KW-1185">Reference proteome</keyword>
<dbReference type="Proteomes" id="UP000003179">
    <property type="component" value="Unassembled WGS sequence"/>
</dbReference>
<dbReference type="GeneID" id="92882027"/>